<evidence type="ECO:0000313" key="4">
    <source>
        <dbReference type="Proteomes" id="UP000285430"/>
    </source>
</evidence>
<accession>A0A3R7AHQ6</accession>
<sequence>MDVRRTITIQDVSAACFQATVPDLQPLLKEVVPHRLRTPSELKKFNVKALDVDNNDADALLRNNRNGDWITGFPVTQPEFKSLSFKAVVCAMHSPLFGAFSQKLHAITKGQLESEYRLYQAKQPPPRMLRESKSSVLAAVASAKPAASALQIPFMTDRIRPEVWDPEVANLLQNVAPRPGICVVGPPRSGKTRLAAALAAILGVSYFSIPLVLDIAAKTSPPPPGATEVTPHAELYATIREALLAGRTVSREQAVAALLYHMVESLNGAQGFLVDDLYPHDAWGSDAFLGVRRVAIKLLDQNQWWYHIHGLIGSLHVASISFCPKRRLLYSARDLAQFTGVVGFAHTYVEPGAAALAPSTGVVETPLASDENAEGKELVDDDDEGATKDVKPSADLLRFPRQSLDQFAPHTLPVHQDRVINMGNVWLRTFEAEFTAYERSVAKTMATVPADTQVVRIVFHQSPIGILQQAVGVITGVCVLPTLSRPPLSRLPPSLSAVRVDLPPEVLVTSRGDQIRWLLYGDWSTLIQDGGPLASVKHLVPPSEPRKLSVFRGFCPVNPSHHGQPTFAALFSGRVYLLSSMEALDAFRVSPQQFIERVLSPLNELRLPRLQSQIKRLWLLVATTTLSQSLFSLPRVATAVATDITHSVAKSVVIEPTGVLSAPQNPEITSKLTAGESVPHDVVTKEMLQRLLGQGQDPWVVHGLPVAATTWTSMKDLNILPDAVLVFDPPPSGPDAPPPTSQEKEHRTAVQALLTLIAADNVAVVTIAMDAATTDDDVLVALHRRLDPWYSNRLDADEDGGSTSATPPISALEEAARKQWGETGLFCPVTYSTAPLWRLVPGKPTEYVSYMRQRTYAFAGAAEKSAFDRNPLKYIPQSASTTFRPIVLLLGLSTSGRRTVVSRLVAIEKFNAGGDNEDPDEVDEAVKVQLYGSCLAAEWAAVDGSGSAPYILPGFGYGASRIPSPELLALCVARKWFPFVVVPLQVDAATALQRTMQAWTYTPRSMPSDDADGDDVPNEGPKEKAARLAAEEATAREEETVRVTEIITAELEAVSAALEFFKEQGIRIADAVDANRGQKRVAKDAMSSLLKAGLASQANIFCLPETTALERARTLVAAGYWTIGHHGPHCPVAGPSHRSTDPLDSQLCVAYRGRVYTPSDVAAFTAAPWSFASKSTLPTVPGVAVAVLGGPCSGQTTVAKGLCAKFGAVYISPHSAFQWVYACQRGTTLWAPVKDFKSNCDTVEFDLSLVTDALLLQVLVARIRSFECQQRGWVVDGFPSNVAQWTAWENVGDVLPSSVVWLEGSPYTLLAHAAQAHGATSLALLKRIKTWQAARVALLVAMTQTYGAGFVHCLSVDGNSAWKVVAHAQQVIGHVVDATSKYWQALASHRPAPTFNIRLAQSQVQLHPTIATYCPVGLAVQRAVRGHVLDRELLVEYQSFQYYLGHPDNMASFLANPGKTLAAATAVQPPLARDVGPGTLLCHGHIVALGFQGYCPVTYKDGHGPSDWSSIRKGCPYILAALHQTIYCFVDHAAKQRFLVEPLLYASQQLPAKLPPLVDAAPLNVTIPGRLEQALTRATEEAMVALGAERFKFPFVSAQASAVVYVALFLKSKKKFSNQQHHDSPRQVQALLQNFVDDCRLGQEIKELTAPVGSAVKGVRSMREKGDGSDVQAKNARFDVLVATPHASFTDVPTATTPMRLHWFTPTLLLDPANASTKLCSILVFTEIYQVTGPVARFCRQIAAQGFLVASCESYHNFLEPGTVLAYDVPGTDLGNQLKKDKRLSSYDDDATAAITALLAHPNANGRVGVTGMCLGGHLAFRAAMDPRVGAAVCYFGTDIHSETLGAKPREAGEVESLARCSDIRGEILMIFGTKDPHVPRQGRRSIYDGLTEAKVDFTWMELKADHAFIRDESSKGRYDPAVAKICFDALTELFHRRLTLNLIDSAPFNPKDLIC</sequence>
<evidence type="ECO:0000256" key="1">
    <source>
        <dbReference type="SAM" id="MobiDB-lite"/>
    </source>
</evidence>
<feature type="region of interest" description="Disordered" evidence="1">
    <location>
        <begin position="1002"/>
        <end position="1024"/>
    </location>
</feature>
<dbReference type="InterPro" id="IPR002925">
    <property type="entry name" value="Dienelactn_hydro"/>
</dbReference>
<gene>
    <name evidence="3" type="ORF">DYB37_005797</name>
</gene>
<proteinExistence type="predicted"/>
<dbReference type="VEuPathDB" id="FungiDB:H257_13531"/>
<protein>
    <recommendedName>
        <fullName evidence="2">Dienelactone hydrolase domain-containing protein</fullName>
    </recommendedName>
</protein>
<dbReference type="Pfam" id="PF01738">
    <property type="entry name" value="DLH"/>
    <property type="match status" value="1"/>
</dbReference>
<dbReference type="Proteomes" id="UP000285430">
    <property type="component" value="Unassembled WGS sequence"/>
</dbReference>
<reference evidence="3 4" key="1">
    <citation type="submission" date="2018-08" db="EMBL/GenBank/DDBJ databases">
        <title>Aphanomyces genome sequencing and annotation.</title>
        <authorList>
            <person name="Minardi D."/>
            <person name="Oidtmann B."/>
            <person name="Van Der Giezen M."/>
            <person name="Studholme D.J."/>
        </authorList>
    </citation>
    <scope>NUCLEOTIDE SEQUENCE [LARGE SCALE GENOMIC DNA]</scope>
    <source>
        <strain evidence="3 4">Da</strain>
    </source>
</reference>
<dbReference type="Gene3D" id="3.40.50.1820">
    <property type="entry name" value="alpha/beta hydrolase"/>
    <property type="match status" value="1"/>
</dbReference>
<dbReference type="PANTHER" id="PTHR47562:SF2">
    <property type="entry name" value="CARBOXYMETHYLENEBUTENOLIDASE-RELATED"/>
    <property type="match status" value="1"/>
</dbReference>
<feature type="region of interest" description="Disordered" evidence="1">
    <location>
        <begin position="367"/>
        <end position="387"/>
    </location>
</feature>
<dbReference type="GO" id="GO:0016787">
    <property type="term" value="F:hydrolase activity"/>
    <property type="evidence" value="ECO:0007669"/>
    <property type="project" value="InterPro"/>
</dbReference>
<comment type="caution">
    <text evidence="3">The sequence shown here is derived from an EMBL/GenBank/DDBJ whole genome shotgun (WGS) entry which is preliminary data.</text>
</comment>
<feature type="domain" description="Dienelactone hydrolase" evidence="2">
    <location>
        <begin position="1707"/>
        <end position="1937"/>
    </location>
</feature>
<organism evidence="3 4">
    <name type="scientific">Aphanomyces astaci</name>
    <name type="common">Crayfish plague agent</name>
    <dbReference type="NCBI Taxonomy" id="112090"/>
    <lineage>
        <taxon>Eukaryota</taxon>
        <taxon>Sar</taxon>
        <taxon>Stramenopiles</taxon>
        <taxon>Oomycota</taxon>
        <taxon>Saprolegniomycetes</taxon>
        <taxon>Saprolegniales</taxon>
        <taxon>Verrucalvaceae</taxon>
        <taxon>Aphanomyces</taxon>
    </lineage>
</organism>
<dbReference type="SUPFAM" id="SSF53474">
    <property type="entry name" value="alpha/beta-Hydrolases"/>
    <property type="match status" value="1"/>
</dbReference>
<dbReference type="EMBL" id="QUTH01002494">
    <property type="protein sequence ID" value="RHZ25674.1"/>
    <property type="molecule type" value="Genomic_DNA"/>
</dbReference>
<dbReference type="PANTHER" id="PTHR47562">
    <property type="match status" value="1"/>
</dbReference>
<evidence type="ECO:0000313" key="3">
    <source>
        <dbReference type="EMBL" id="RHZ25674.1"/>
    </source>
</evidence>
<dbReference type="InterPro" id="IPR029058">
    <property type="entry name" value="AB_hydrolase_fold"/>
</dbReference>
<dbReference type="Gene3D" id="3.40.50.300">
    <property type="entry name" value="P-loop containing nucleotide triphosphate hydrolases"/>
    <property type="match status" value="2"/>
</dbReference>
<name>A0A3R7AHQ6_APHAT</name>
<dbReference type="InterPro" id="IPR027417">
    <property type="entry name" value="P-loop_NTPase"/>
</dbReference>
<dbReference type="SUPFAM" id="SSF52540">
    <property type="entry name" value="P-loop containing nucleoside triphosphate hydrolases"/>
    <property type="match status" value="2"/>
</dbReference>
<evidence type="ECO:0000259" key="2">
    <source>
        <dbReference type="Pfam" id="PF01738"/>
    </source>
</evidence>